<organism evidence="1 2">
    <name type="scientific">Candidatus Sulfurimonas marisnigri</name>
    <dbReference type="NCBI Taxonomy" id="2740405"/>
    <lineage>
        <taxon>Bacteria</taxon>
        <taxon>Pseudomonadati</taxon>
        <taxon>Campylobacterota</taxon>
        <taxon>Epsilonproteobacteria</taxon>
        <taxon>Campylobacterales</taxon>
        <taxon>Sulfurimonadaceae</taxon>
        <taxon>Sulfurimonas</taxon>
    </lineage>
</organism>
<evidence type="ECO:0000313" key="2">
    <source>
        <dbReference type="Proteomes" id="UP000593836"/>
    </source>
</evidence>
<evidence type="ECO:0008006" key="3">
    <source>
        <dbReference type="Google" id="ProtNLM"/>
    </source>
</evidence>
<gene>
    <name evidence="1" type="ORF">HUE87_03900</name>
</gene>
<reference evidence="1 2" key="1">
    <citation type="submission" date="2020-05" db="EMBL/GenBank/DDBJ databases">
        <title>Sulfurimonas marisnigri, sp. nov., and Sulfurimonas baltica, sp. nov., manganese oxide reducing chemolithoautotrophs of the class Epsilonproteobacteria isolated from the pelagic redoxclines of the Black and Baltic Seas and emended description of the genus Sulfurimonas.</title>
        <authorList>
            <person name="Henkel J.V."/>
            <person name="Laudan C."/>
            <person name="Werner J."/>
            <person name="Neu T."/>
            <person name="Plewe S."/>
            <person name="Sproer C."/>
            <person name="Bunk B."/>
            <person name="Schulz-Vogt H.N."/>
        </authorList>
    </citation>
    <scope>NUCLEOTIDE SEQUENCE [LARGE SCALE GENOMIC DNA]</scope>
    <source>
        <strain evidence="1 2">SoZ1</strain>
    </source>
</reference>
<dbReference type="AlphaFoldDB" id="A0A7S7M1K7"/>
<name>A0A7S7M1K7_9BACT</name>
<accession>A0A7S7M1K7</accession>
<keyword evidence="2" id="KW-1185">Reference proteome</keyword>
<protein>
    <recommendedName>
        <fullName evidence="3">DUF4878 domain-containing protein</fullName>
    </recommendedName>
</protein>
<sequence length="139" mass="15306">MNLLKTSLILPALLLIGCSGSPKDAVSNMYDALQDGNIVKLVNNTGESLNIMLISNSLKECSVNKKGYTDNLKLTHDCLVEKYADLSYKDIDITLLSEDKGYAKVTVIANSKERTITLLVQKIDDTWIVQGLKSLDDII</sequence>
<dbReference type="KEGG" id="smas:HUE87_03900"/>
<dbReference type="EMBL" id="CP054493">
    <property type="protein sequence ID" value="QOY55389.1"/>
    <property type="molecule type" value="Genomic_DNA"/>
</dbReference>
<dbReference type="PROSITE" id="PS51257">
    <property type="entry name" value="PROKAR_LIPOPROTEIN"/>
    <property type="match status" value="1"/>
</dbReference>
<dbReference type="RefSeq" id="WP_194367429.1">
    <property type="nucleotide sequence ID" value="NZ_CP054493.1"/>
</dbReference>
<dbReference type="Proteomes" id="UP000593836">
    <property type="component" value="Chromosome"/>
</dbReference>
<proteinExistence type="predicted"/>
<evidence type="ECO:0000313" key="1">
    <source>
        <dbReference type="EMBL" id="QOY55389.1"/>
    </source>
</evidence>